<gene>
    <name evidence="1" type="ORF">RHS04_02955</name>
</gene>
<dbReference type="EMBL" id="JACYCC010000036">
    <property type="protein sequence ID" value="KAF8681317.1"/>
    <property type="molecule type" value="Genomic_DNA"/>
</dbReference>
<proteinExistence type="predicted"/>
<evidence type="ECO:0000313" key="1">
    <source>
        <dbReference type="EMBL" id="KAF8681317.1"/>
    </source>
</evidence>
<accession>A0A8H7HC96</accession>
<evidence type="ECO:0000313" key="2">
    <source>
        <dbReference type="Proteomes" id="UP000650582"/>
    </source>
</evidence>
<dbReference type="AlphaFoldDB" id="A0A8H7HC96"/>
<name>A0A8H7HC96_9AGAM</name>
<protein>
    <submittedName>
        <fullName evidence="1">Uncharacterized protein</fullName>
    </submittedName>
</protein>
<organism evidence="1 2">
    <name type="scientific">Rhizoctonia solani</name>
    <dbReference type="NCBI Taxonomy" id="456999"/>
    <lineage>
        <taxon>Eukaryota</taxon>
        <taxon>Fungi</taxon>
        <taxon>Dikarya</taxon>
        <taxon>Basidiomycota</taxon>
        <taxon>Agaricomycotina</taxon>
        <taxon>Agaricomycetes</taxon>
        <taxon>Cantharellales</taxon>
        <taxon>Ceratobasidiaceae</taxon>
        <taxon>Rhizoctonia</taxon>
    </lineage>
</organism>
<sequence>MSVFYLLQHLKHFIGWESSSIASPSPYAEPKGVARCSLESFDPPPLNTNLTLPILPPEIVELIVRHAAQPLQPPSHASYKEYLKNRRKQWRRLNGVVSSTKYYRQLLIKMWFSVVVLHEPSDWDRVMSPDWMGGLGPVVRVVLAAKGALTSSLRNRTNTEVLMNFNGLSRVSLDYHNDFLRSGSNYPYYQLITELPRSLKVLEILNAHGPDEHIIKLASRCCPDLTELRLGRCTMFNNQNCVWWKAHPADHDAYMADRGVEAYAAAVGNLIENMPKLRVLHIGVYLTPIEAVWAHRVDHRSLHPITDVMRHENPEGIHNHLHQVALAAANGEDPEPPVNYHYPPLAKQEIWDAPCSECDKYFKVPAENAEMRTACVLSARVWSLRTVSFASFTSPGRVGTSAWEVRPRHSADGKLLDEEDASEMLPQLGQENPPIRQIKVDAGRIQGGDFFKRKSLTFEISSIGNSIVISPPINEPNMPTVSFAMG</sequence>
<comment type="caution">
    <text evidence="1">The sequence shown here is derived from an EMBL/GenBank/DDBJ whole genome shotgun (WGS) entry which is preliminary data.</text>
</comment>
<reference evidence="1" key="1">
    <citation type="submission" date="2020-09" db="EMBL/GenBank/DDBJ databases">
        <title>Comparative genome analyses of four rice-infecting Rhizoctonia solani isolates reveal extensive enrichment of homogalacturonan modification genes.</title>
        <authorList>
            <person name="Lee D.-Y."/>
            <person name="Jeon J."/>
            <person name="Kim K.-T."/>
            <person name="Cheong K."/>
            <person name="Song H."/>
            <person name="Choi G."/>
            <person name="Ko J."/>
            <person name="Opiyo S.O."/>
            <person name="Zuo S."/>
            <person name="Madhav S."/>
            <person name="Lee Y.-H."/>
            <person name="Wang G.-L."/>
        </authorList>
    </citation>
    <scope>NUCLEOTIDE SEQUENCE</scope>
    <source>
        <strain evidence="1">AG1-IA YN-7</strain>
    </source>
</reference>
<dbReference type="Proteomes" id="UP000650582">
    <property type="component" value="Unassembled WGS sequence"/>
</dbReference>